<dbReference type="InterPro" id="IPR001962">
    <property type="entry name" value="Asn_synthase"/>
</dbReference>
<keyword evidence="8" id="KW-0028">Amino-acid biosynthesis</keyword>
<evidence type="ECO:0000256" key="3">
    <source>
        <dbReference type="ARBA" id="ARBA00012737"/>
    </source>
</evidence>
<evidence type="ECO:0000313" key="12">
    <source>
        <dbReference type="EMBL" id="ADB16099.1"/>
    </source>
</evidence>
<dbReference type="EMBL" id="CP001848">
    <property type="protein sequence ID" value="ADB16099.1"/>
    <property type="molecule type" value="Genomic_DNA"/>
</dbReference>
<evidence type="ECO:0000256" key="4">
    <source>
        <dbReference type="ARBA" id="ARBA00022741"/>
    </source>
</evidence>
<dbReference type="Proteomes" id="UP000001887">
    <property type="component" value="Chromosome"/>
</dbReference>
<protein>
    <recommendedName>
        <fullName evidence="3">asparagine synthase (glutamine-hydrolyzing)</fullName>
        <ecNumber evidence="3">6.3.5.4</ecNumber>
    </recommendedName>
</protein>
<dbReference type="PANTHER" id="PTHR43284">
    <property type="entry name" value="ASPARAGINE SYNTHETASE (GLUTAMINE-HYDROLYZING)"/>
    <property type="match status" value="1"/>
</dbReference>
<dbReference type="Gene3D" id="3.60.20.10">
    <property type="entry name" value="Glutamine Phosphoribosylpyrophosphate, subunit 1, domain 1"/>
    <property type="match status" value="1"/>
</dbReference>
<keyword evidence="6 8" id="KW-0315">Glutamine amidotransferase</keyword>
<dbReference type="CDD" id="cd00712">
    <property type="entry name" value="AsnB"/>
    <property type="match status" value="1"/>
</dbReference>
<keyword evidence="4 9" id="KW-0547">Nucleotide-binding</keyword>
<proteinExistence type="inferred from homology"/>
<dbReference type="PROSITE" id="PS51278">
    <property type="entry name" value="GATASE_TYPE_2"/>
    <property type="match status" value="1"/>
</dbReference>
<dbReference type="InterPro" id="IPR014729">
    <property type="entry name" value="Rossmann-like_a/b/a_fold"/>
</dbReference>
<dbReference type="CDD" id="cd01991">
    <property type="entry name" value="Asn_synthase_B_C"/>
    <property type="match status" value="1"/>
</dbReference>
<gene>
    <name evidence="12" type="ordered locus">Psta_1424</name>
</gene>
<comment type="catalytic activity">
    <reaction evidence="7">
        <text>L-aspartate + L-glutamine + ATP + H2O = L-asparagine + L-glutamate + AMP + diphosphate + H(+)</text>
        <dbReference type="Rhea" id="RHEA:12228"/>
        <dbReference type="ChEBI" id="CHEBI:15377"/>
        <dbReference type="ChEBI" id="CHEBI:15378"/>
        <dbReference type="ChEBI" id="CHEBI:29985"/>
        <dbReference type="ChEBI" id="CHEBI:29991"/>
        <dbReference type="ChEBI" id="CHEBI:30616"/>
        <dbReference type="ChEBI" id="CHEBI:33019"/>
        <dbReference type="ChEBI" id="CHEBI:58048"/>
        <dbReference type="ChEBI" id="CHEBI:58359"/>
        <dbReference type="ChEBI" id="CHEBI:456215"/>
        <dbReference type="EC" id="6.3.5.4"/>
    </reaction>
</comment>
<dbReference type="STRING" id="530564.Psta_1424"/>
<dbReference type="GO" id="GO:0004066">
    <property type="term" value="F:asparagine synthase (glutamine-hydrolyzing) activity"/>
    <property type="evidence" value="ECO:0007669"/>
    <property type="project" value="UniProtKB-EC"/>
</dbReference>
<keyword evidence="8" id="KW-0061">Asparagine biosynthesis</keyword>
<dbReference type="InterPro" id="IPR029055">
    <property type="entry name" value="Ntn_hydrolases_N"/>
</dbReference>
<organism evidence="12 13">
    <name type="scientific">Pirellula staleyi (strain ATCC 27377 / DSM 6068 / ICPB 4128)</name>
    <name type="common">Pirella staleyi</name>
    <dbReference type="NCBI Taxonomy" id="530564"/>
    <lineage>
        <taxon>Bacteria</taxon>
        <taxon>Pseudomonadati</taxon>
        <taxon>Planctomycetota</taxon>
        <taxon>Planctomycetia</taxon>
        <taxon>Pirellulales</taxon>
        <taxon>Pirellulaceae</taxon>
        <taxon>Pirellula</taxon>
    </lineage>
</organism>
<evidence type="ECO:0000313" key="13">
    <source>
        <dbReference type="Proteomes" id="UP000001887"/>
    </source>
</evidence>
<dbReference type="KEGG" id="psl:Psta_1424"/>
<dbReference type="GO" id="GO:0005524">
    <property type="term" value="F:ATP binding"/>
    <property type="evidence" value="ECO:0007669"/>
    <property type="project" value="UniProtKB-KW"/>
</dbReference>
<accession>D2QWZ5</accession>
<evidence type="ECO:0000256" key="7">
    <source>
        <dbReference type="ARBA" id="ARBA00048741"/>
    </source>
</evidence>
<dbReference type="InterPro" id="IPR006426">
    <property type="entry name" value="Asn_synth_AEB"/>
</dbReference>
<dbReference type="OrthoDB" id="9763290at2"/>
<feature type="binding site" evidence="9">
    <location>
        <begin position="381"/>
        <end position="382"/>
    </location>
    <ligand>
        <name>ATP</name>
        <dbReference type="ChEBI" id="CHEBI:30616"/>
    </ligand>
</feature>
<evidence type="ECO:0000256" key="6">
    <source>
        <dbReference type="ARBA" id="ARBA00022962"/>
    </source>
</evidence>
<dbReference type="InterPro" id="IPR051786">
    <property type="entry name" value="ASN_synthetase/amidase"/>
</dbReference>
<dbReference type="PANTHER" id="PTHR43284:SF1">
    <property type="entry name" value="ASPARAGINE SYNTHETASE"/>
    <property type="match status" value="1"/>
</dbReference>
<evidence type="ECO:0000256" key="5">
    <source>
        <dbReference type="ARBA" id="ARBA00022840"/>
    </source>
</evidence>
<dbReference type="HOGENOM" id="CLU_014658_3_1_0"/>
<name>D2QWZ5_PIRSD</name>
<sequence length="647" mass="72666">MCGITGGVWSDPAKAIDRAQLTRMTDALAHRGPDGRGEFLQEYHTREAYAHVPGVALGHRRLSIIDLAGGAQPMSTSDGELQLVFNGEIYNYQQLRHRLEGRGHKLQTSSDTETILLLYRDEGLEAFQHLNGMFAIALWDNRERRLVLVRDRLGKKPLVFRYEKERLLFASELKSLLTIANLPREVDPSSIDEFLTYQYVPQPRTILKGYSKLPPGYLAVWKEGRLSTQQYWNPDFTAEKSLAGAGSSPSTISEAAATAEIRELLSSAVQLRMQSDVPLGAFLSGGIDSSLIVALMQQHSTSPVKTFTIGFPMKDFDEREPAALVAKHLGTEHHLLEVTPQAAELLPSLAEHYDEPFADSSAIPTWYVSQLTKQHVTVALSGDGGDELFAGYARYRAVKLAGTIDRLGPIKSMLASKLWQLLPSSGRQKSRVRQWKRFTESLALPAARRYLDWISIFGETRRAALYHDDFLAQLARDPAEHLLAAWNRSKGRDDVTAATLADLLTYLPGDLMTKVDIASMAHGLEVRAPFLDVRVVEFAASLPLRLKLRGRVTKYLLRQAFGSLLPAAIWKRKKMGFGVPLDSWFRKELKSLTHDLLTGTSTQIHAWIRPEAIELLLREHDNRTFDHSARIWALVSLELWCRRWLAS</sequence>
<feature type="site" description="Important for beta-aspartyl-AMP intermediate formation" evidence="10">
    <location>
        <position position="383"/>
    </location>
</feature>
<dbReference type="NCBIfam" id="TIGR01536">
    <property type="entry name" value="asn_synth_AEB"/>
    <property type="match status" value="1"/>
</dbReference>
<evidence type="ECO:0000256" key="2">
    <source>
        <dbReference type="ARBA" id="ARBA00005752"/>
    </source>
</evidence>
<dbReference type="SUPFAM" id="SSF52402">
    <property type="entry name" value="Adenine nucleotide alpha hydrolases-like"/>
    <property type="match status" value="1"/>
</dbReference>
<evidence type="ECO:0000256" key="8">
    <source>
        <dbReference type="PIRSR" id="PIRSR001589-1"/>
    </source>
</evidence>
<keyword evidence="5 9" id="KW-0067">ATP-binding</keyword>
<evidence type="ECO:0000259" key="11">
    <source>
        <dbReference type="PROSITE" id="PS51278"/>
    </source>
</evidence>
<dbReference type="GO" id="GO:0005829">
    <property type="term" value="C:cytosol"/>
    <property type="evidence" value="ECO:0007669"/>
    <property type="project" value="TreeGrafter"/>
</dbReference>
<feature type="active site" description="For GATase activity" evidence="8">
    <location>
        <position position="2"/>
    </location>
</feature>
<dbReference type="eggNOG" id="COG0367">
    <property type="taxonomic scope" value="Bacteria"/>
</dbReference>
<reference evidence="12 13" key="1">
    <citation type="journal article" date="2009" name="Stand. Genomic Sci.">
        <title>Complete genome sequence of Pirellula staleyi type strain (ATCC 27377).</title>
        <authorList>
            <person name="Clum A."/>
            <person name="Tindall B.J."/>
            <person name="Sikorski J."/>
            <person name="Ivanova N."/>
            <person name="Mavrommatis K."/>
            <person name="Lucas S."/>
            <person name="Glavina del Rio T."/>
            <person name="Nolan M."/>
            <person name="Chen F."/>
            <person name="Tice H."/>
            <person name="Pitluck S."/>
            <person name="Cheng J.F."/>
            <person name="Chertkov O."/>
            <person name="Brettin T."/>
            <person name="Han C."/>
            <person name="Detter J.C."/>
            <person name="Kuske C."/>
            <person name="Bruce D."/>
            <person name="Goodwin L."/>
            <person name="Ovchinikova G."/>
            <person name="Pati A."/>
            <person name="Mikhailova N."/>
            <person name="Chen A."/>
            <person name="Palaniappan K."/>
            <person name="Land M."/>
            <person name="Hauser L."/>
            <person name="Chang Y.J."/>
            <person name="Jeffries C.D."/>
            <person name="Chain P."/>
            <person name="Rohde M."/>
            <person name="Goker M."/>
            <person name="Bristow J."/>
            <person name="Eisen J.A."/>
            <person name="Markowitz V."/>
            <person name="Hugenholtz P."/>
            <person name="Kyrpides N.C."/>
            <person name="Klenk H.P."/>
            <person name="Lapidus A."/>
        </authorList>
    </citation>
    <scope>NUCLEOTIDE SEQUENCE [LARGE SCALE GENOMIC DNA]</scope>
    <source>
        <strain evidence="13">ATCC 27377 / DSM 6068 / ICPB 4128</strain>
    </source>
</reference>
<evidence type="ECO:0000256" key="9">
    <source>
        <dbReference type="PIRSR" id="PIRSR001589-2"/>
    </source>
</evidence>
<dbReference type="InterPro" id="IPR017932">
    <property type="entry name" value="GATase_2_dom"/>
</dbReference>
<dbReference type="EC" id="6.3.5.4" evidence="3"/>
<comment type="pathway">
    <text evidence="1">Amino-acid biosynthesis; L-asparagine biosynthesis; L-asparagine from L-aspartate (L-Gln route): step 1/1.</text>
</comment>
<evidence type="ECO:0000256" key="1">
    <source>
        <dbReference type="ARBA" id="ARBA00005187"/>
    </source>
</evidence>
<dbReference type="InterPro" id="IPR033738">
    <property type="entry name" value="AsnB_N"/>
</dbReference>
<dbReference type="AlphaFoldDB" id="D2QWZ5"/>
<evidence type="ECO:0000256" key="10">
    <source>
        <dbReference type="PIRSR" id="PIRSR001589-3"/>
    </source>
</evidence>
<dbReference type="Pfam" id="PF00733">
    <property type="entry name" value="Asn_synthase"/>
    <property type="match status" value="1"/>
</dbReference>
<feature type="binding site" evidence="9">
    <location>
        <position position="309"/>
    </location>
    <ligand>
        <name>ATP</name>
        <dbReference type="ChEBI" id="CHEBI:30616"/>
    </ligand>
</feature>
<dbReference type="Pfam" id="PF13537">
    <property type="entry name" value="GATase_7"/>
    <property type="match status" value="1"/>
</dbReference>
<dbReference type="SUPFAM" id="SSF56235">
    <property type="entry name" value="N-terminal nucleophile aminohydrolases (Ntn hydrolases)"/>
    <property type="match status" value="1"/>
</dbReference>
<feature type="domain" description="Glutamine amidotransferase type-2" evidence="11">
    <location>
        <begin position="2"/>
        <end position="224"/>
    </location>
</feature>
<dbReference type="PIRSF" id="PIRSF001589">
    <property type="entry name" value="Asn_synthetase_glu-h"/>
    <property type="match status" value="1"/>
</dbReference>
<comment type="similarity">
    <text evidence="2">Belongs to the asparagine synthetase family.</text>
</comment>
<dbReference type="Gene3D" id="3.40.50.620">
    <property type="entry name" value="HUPs"/>
    <property type="match status" value="1"/>
</dbReference>
<feature type="binding site" evidence="9">
    <location>
        <position position="111"/>
    </location>
    <ligand>
        <name>L-glutamine</name>
        <dbReference type="ChEBI" id="CHEBI:58359"/>
    </ligand>
</feature>
<dbReference type="GO" id="GO:0006529">
    <property type="term" value="P:asparagine biosynthetic process"/>
    <property type="evidence" value="ECO:0007669"/>
    <property type="project" value="UniProtKB-KW"/>
</dbReference>
<keyword evidence="13" id="KW-1185">Reference proteome</keyword>
<dbReference type="MEROPS" id="C44.001"/>